<evidence type="ECO:0000256" key="3">
    <source>
        <dbReference type="ARBA" id="ARBA00035647"/>
    </source>
</evidence>
<dbReference type="GeneID" id="5232165"/>
<proteinExistence type="inferred from homology"/>
<evidence type="ECO:0000313" key="6">
    <source>
        <dbReference type="EMBL" id="EDK45689.1"/>
    </source>
</evidence>
<keyword evidence="7" id="KW-1185">Reference proteome</keyword>
<accession>A5E2N1</accession>
<dbReference type="KEGG" id="lel:PVL30_004692"/>
<dbReference type="SMART" id="SM01155">
    <property type="entry name" value="DUF1713"/>
    <property type="match status" value="1"/>
</dbReference>
<dbReference type="PANTHER" id="PTHR32035">
    <property type="entry name" value="AURORA KINASE A-INTERACTING PROTEIN"/>
    <property type="match status" value="1"/>
</dbReference>
<dbReference type="eggNOG" id="ENOG502SE4R">
    <property type="taxonomic scope" value="Eukaryota"/>
</dbReference>
<dbReference type="EMBL" id="CH981528">
    <property type="protein sequence ID" value="EDK45689.1"/>
    <property type="molecule type" value="Genomic_DNA"/>
</dbReference>
<name>A5E2N1_LODEL</name>
<evidence type="ECO:0000313" key="7">
    <source>
        <dbReference type="Proteomes" id="UP000001996"/>
    </source>
</evidence>
<keyword evidence="2" id="KW-0496">Mitochondrion</keyword>
<organism evidence="6 7">
    <name type="scientific">Lodderomyces elongisporus (strain ATCC 11503 / CBS 2605 / JCM 1781 / NBRC 1676 / NRRL YB-4239)</name>
    <name type="common">Yeast</name>
    <name type="synonym">Saccharomyces elongisporus</name>
    <dbReference type="NCBI Taxonomy" id="379508"/>
    <lineage>
        <taxon>Eukaryota</taxon>
        <taxon>Fungi</taxon>
        <taxon>Dikarya</taxon>
        <taxon>Ascomycota</taxon>
        <taxon>Saccharomycotina</taxon>
        <taxon>Pichiomycetes</taxon>
        <taxon>Debaryomycetaceae</taxon>
        <taxon>Candida/Lodderomyces clade</taxon>
        <taxon>Lodderomyces</taxon>
    </lineage>
</organism>
<evidence type="ECO:0000256" key="2">
    <source>
        <dbReference type="ARBA" id="ARBA00023128"/>
    </source>
</evidence>
<dbReference type="HOGENOM" id="CLU_1815548_0_0_1"/>
<dbReference type="STRING" id="379508.A5E2N1"/>
<evidence type="ECO:0000256" key="4">
    <source>
        <dbReference type="ARBA" id="ARBA00035682"/>
    </source>
</evidence>
<dbReference type="VEuPathDB" id="FungiDB:LELG_03868"/>
<dbReference type="InParanoid" id="A5E2N1"/>
<dbReference type="AlphaFoldDB" id="A5E2N1"/>
<gene>
    <name evidence="6" type="ORF">LELG_03868</name>
</gene>
<evidence type="ECO:0000259" key="5">
    <source>
        <dbReference type="SMART" id="SM01155"/>
    </source>
</evidence>
<comment type="similarity">
    <text evidence="3">Belongs to the mitochondrion-specific ribosomal protein mS38 family.</text>
</comment>
<evidence type="ECO:0000256" key="1">
    <source>
        <dbReference type="ARBA" id="ARBA00004173"/>
    </source>
</evidence>
<comment type="subcellular location">
    <subcellularLocation>
        <location evidence="1">Mitochondrion</location>
    </subcellularLocation>
</comment>
<dbReference type="GO" id="GO:0005739">
    <property type="term" value="C:mitochondrion"/>
    <property type="evidence" value="ECO:0007669"/>
    <property type="project" value="UniProtKB-SubCell"/>
</dbReference>
<dbReference type="Pfam" id="PF08213">
    <property type="entry name" value="COX24_C"/>
    <property type="match status" value="1"/>
</dbReference>
<dbReference type="InterPro" id="IPR013177">
    <property type="entry name" value="Ribosomal_mS38_C"/>
</dbReference>
<feature type="domain" description="Ribosomal protein mS38 C-terminal" evidence="5">
    <location>
        <begin position="131"/>
        <end position="164"/>
    </location>
</feature>
<sequence length="165" mass="18950">MFRSLTQRSGLSLRSFARNASLYVPPKPMWVPVALTSQSQTTNKLIEPSSSSSSSLLTNRSSNQIQQLQPLLALLRPRIDGTSEGNSRISDTPFPKQIKVEIVEKGQSRATFELQLEELEDMLNSEDKTLYLDSVMRKRRLKMKKHKLRKRRKAQRALKRRLGKI</sequence>
<reference evidence="6 7" key="1">
    <citation type="journal article" date="2009" name="Nature">
        <title>Evolution of pathogenicity and sexual reproduction in eight Candida genomes.</title>
        <authorList>
            <person name="Butler G."/>
            <person name="Rasmussen M.D."/>
            <person name="Lin M.F."/>
            <person name="Santos M.A."/>
            <person name="Sakthikumar S."/>
            <person name="Munro C.A."/>
            <person name="Rheinbay E."/>
            <person name="Grabherr M."/>
            <person name="Forche A."/>
            <person name="Reedy J.L."/>
            <person name="Agrafioti I."/>
            <person name="Arnaud M.B."/>
            <person name="Bates S."/>
            <person name="Brown A.J."/>
            <person name="Brunke S."/>
            <person name="Costanzo M.C."/>
            <person name="Fitzpatrick D.A."/>
            <person name="de Groot P.W."/>
            <person name="Harris D."/>
            <person name="Hoyer L.L."/>
            <person name="Hube B."/>
            <person name="Klis F.M."/>
            <person name="Kodira C."/>
            <person name="Lennard N."/>
            <person name="Logue M.E."/>
            <person name="Martin R."/>
            <person name="Neiman A.M."/>
            <person name="Nikolaou E."/>
            <person name="Quail M.A."/>
            <person name="Quinn J."/>
            <person name="Santos M.C."/>
            <person name="Schmitzberger F.F."/>
            <person name="Sherlock G."/>
            <person name="Shah P."/>
            <person name="Silverstein K.A."/>
            <person name="Skrzypek M.S."/>
            <person name="Soll D."/>
            <person name="Staggs R."/>
            <person name="Stansfield I."/>
            <person name="Stumpf M.P."/>
            <person name="Sudbery P.E."/>
            <person name="Srikantha T."/>
            <person name="Zeng Q."/>
            <person name="Berman J."/>
            <person name="Berriman M."/>
            <person name="Heitman J."/>
            <person name="Gow N.A."/>
            <person name="Lorenz M.C."/>
            <person name="Birren B.W."/>
            <person name="Kellis M."/>
            <person name="Cuomo C.A."/>
        </authorList>
    </citation>
    <scope>NUCLEOTIDE SEQUENCE [LARGE SCALE GENOMIC DNA]</scope>
    <source>
        <strain evidence="7">ATCC 11503 / BCRC 21390 / CBS 2605 / JCM 1781 / NBRC 1676 / NRRL YB-4239</strain>
    </source>
</reference>
<protein>
    <recommendedName>
        <fullName evidence="4">Small ribosomal subunit protein mS38</fullName>
    </recommendedName>
</protein>
<dbReference type="Proteomes" id="UP000001996">
    <property type="component" value="Unassembled WGS sequence"/>
</dbReference>
<dbReference type="PANTHER" id="PTHR32035:SF3">
    <property type="entry name" value="SMALL RIBOSOMAL SUBUNIT PROTEIN MS38"/>
    <property type="match status" value="1"/>
</dbReference>